<proteinExistence type="predicted"/>
<feature type="transmembrane region" description="Helical" evidence="1">
    <location>
        <begin position="125"/>
        <end position="146"/>
    </location>
</feature>
<evidence type="ECO:0000313" key="3">
    <source>
        <dbReference type="Proteomes" id="UP001213680"/>
    </source>
</evidence>
<organism evidence="2 3">
    <name type="scientific">Exiguobacterium marinum</name>
    <dbReference type="NCBI Taxonomy" id="273528"/>
    <lineage>
        <taxon>Bacteria</taxon>
        <taxon>Bacillati</taxon>
        <taxon>Bacillota</taxon>
        <taxon>Bacilli</taxon>
        <taxon>Bacillales</taxon>
        <taxon>Bacillales Family XII. Incertae Sedis</taxon>
        <taxon>Exiguobacterium</taxon>
    </lineage>
</organism>
<keyword evidence="1" id="KW-1133">Transmembrane helix</keyword>
<dbReference type="Pfam" id="PF10097">
    <property type="entry name" value="DUF2335"/>
    <property type="match status" value="1"/>
</dbReference>
<dbReference type="InterPro" id="IPR019284">
    <property type="entry name" value="RP532"/>
</dbReference>
<reference evidence="2 3" key="1">
    <citation type="submission" date="2023-02" db="EMBL/GenBank/DDBJ databases">
        <title>A bacterium isolated from plastisphere.</title>
        <authorList>
            <person name="Sun Y."/>
        </authorList>
    </citation>
    <scope>NUCLEOTIDE SEQUENCE [LARGE SCALE GENOMIC DNA]</scope>
    <source>
        <strain evidence="3">a-1</strain>
    </source>
</reference>
<feature type="transmembrane region" description="Helical" evidence="1">
    <location>
        <begin position="152"/>
        <end position="170"/>
    </location>
</feature>
<name>A0ABY7WWL6_9BACL</name>
<gene>
    <name evidence="2" type="ORF">PTI97_10585</name>
</gene>
<dbReference type="Proteomes" id="UP001213680">
    <property type="component" value="Chromosome"/>
</dbReference>
<keyword evidence="1" id="KW-0812">Transmembrane</keyword>
<dbReference type="EMBL" id="CP118099">
    <property type="protein sequence ID" value="WDH75264.1"/>
    <property type="molecule type" value="Genomic_DNA"/>
</dbReference>
<dbReference type="RefSeq" id="WP_274356451.1">
    <property type="nucleotide sequence ID" value="NZ_CP118099.1"/>
</dbReference>
<protein>
    <submittedName>
        <fullName evidence="2">DUF2335 domain-containing protein</fullName>
    </submittedName>
</protein>
<sequence length="193" mass="22236">MQSPDDHNVNDEIDVVENTHDIENHEEEILDMIKHDNQDVYNKLNEEERLSLERTFTKTVERRMRFSGPLPHPEHLRQYAEVYEDAPKEIFEMARKQMEHRHEIEIRESDLRKSIVNKSSFNNNLGVILGFILALTFVIGGLTLIAIDKAGYGFTVIAGVIVSLVSIVTIRKIGEKDSSEDENESDDDKQESK</sequence>
<evidence type="ECO:0000256" key="1">
    <source>
        <dbReference type="SAM" id="Phobius"/>
    </source>
</evidence>
<evidence type="ECO:0000313" key="2">
    <source>
        <dbReference type="EMBL" id="WDH75264.1"/>
    </source>
</evidence>
<keyword evidence="3" id="KW-1185">Reference proteome</keyword>
<keyword evidence="1" id="KW-0472">Membrane</keyword>
<accession>A0ABY7WWL6</accession>